<feature type="domain" description="Endoplasmic reticulum vesicle transporter N-terminal" evidence="8">
    <location>
        <begin position="30"/>
        <end position="118"/>
    </location>
</feature>
<dbReference type="InterPro" id="IPR039542">
    <property type="entry name" value="Erv_N"/>
</dbReference>
<dbReference type="GO" id="GO:0006888">
    <property type="term" value="P:endoplasmic reticulum to Golgi vesicle-mediated transport"/>
    <property type="evidence" value="ECO:0007669"/>
    <property type="project" value="TreeGrafter"/>
</dbReference>
<dbReference type="AlphaFoldDB" id="I1BII1"/>
<proteinExistence type="inferred from homology"/>
<dbReference type="Pfam" id="PF13850">
    <property type="entry name" value="ERGIC_N"/>
    <property type="match status" value="1"/>
</dbReference>
<dbReference type="Pfam" id="PF07970">
    <property type="entry name" value="COPIIcoated_ERV"/>
    <property type="match status" value="1"/>
</dbReference>
<evidence type="ECO:0000256" key="6">
    <source>
        <dbReference type="SAM" id="Phobius"/>
    </source>
</evidence>
<feature type="transmembrane region" description="Helical" evidence="6">
    <location>
        <begin position="48"/>
        <end position="67"/>
    </location>
</feature>
<dbReference type="FunCoup" id="I1BII1">
    <property type="interactions" value="413"/>
</dbReference>
<evidence type="ECO:0000313" key="9">
    <source>
        <dbReference type="EMBL" id="EIE76011.1"/>
    </source>
</evidence>
<keyword evidence="3 6" id="KW-0812">Transmembrane</keyword>
<organism evidence="9 10">
    <name type="scientific">Rhizopus delemar (strain RA 99-880 / ATCC MYA-4621 / FGSC 9543 / NRRL 43880)</name>
    <name type="common">Mucormycosis agent</name>
    <name type="synonym">Rhizopus arrhizus var. delemar</name>
    <dbReference type="NCBI Taxonomy" id="246409"/>
    <lineage>
        <taxon>Eukaryota</taxon>
        <taxon>Fungi</taxon>
        <taxon>Fungi incertae sedis</taxon>
        <taxon>Mucoromycota</taxon>
        <taxon>Mucoromycotina</taxon>
        <taxon>Mucoromycetes</taxon>
        <taxon>Mucorales</taxon>
        <taxon>Mucorineae</taxon>
        <taxon>Rhizopodaceae</taxon>
        <taxon>Rhizopus</taxon>
    </lineage>
</organism>
<evidence type="ECO:0000259" key="8">
    <source>
        <dbReference type="Pfam" id="PF13850"/>
    </source>
</evidence>
<evidence type="ECO:0000256" key="3">
    <source>
        <dbReference type="ARBA" id="ARBA00022692"/>
    </source>
</evidence>
<dbReference type="PANTHER" id="PTHR10984">
    <property type="entry name" value="ENDOPLASMIC RETICULUM-GOLGI INTERMEDIATE COMPARTMENT PROTEIN"/>
    <property type="match status" value="1"/>
</dbReference>
<evidence type="ECO:0000256" key="4">
    <source>
        <dbReference type="ARBA" id="ARBA00022989"/>
    </source>
</evidence>
<name>I1BII1_RHIO9</name>
<keyword evidence="10" id="KW-1185">Reference proteome</keyword>
<accession>I1BII1</accession>
<dbReference type="RefSeq" id="XP_067511407.1">
    <property type="nucleotide sequence ID" value="XM_067655306.1"/>
</dbReference>
<sequence>MAIFGSCKTIKSKSAFELFIMVSSSFIKRFRKLDAYAKTLDDFRVRTATGGAVTIISGLCILILVLFETVQYLTPIMKPEILVDGGNMEKLPIKFDITFPHLPCYMLSLDIMDESGEHISNYDHDVYKERLDPNGEVITAEKSNDLSNSQAKNAREHSMNVPDDYCGSCYGAKGSNECCNTCEEIQNAYSELGWNVDPDNFEQCIREGWKEKIESQSREGCRMHGTLLVNKIRGNFHFSAGKAFKQSGSHIHDMSTFLHNDKNQNFMHTIQHLQFGNHDYNSEKQKRTKSRELIHPLENIKSGNSETAIMYQYFLKIVPTEFNFLNGKRIRTFQYSVSKQDHIVSYLGGLPGVFFMLDHSPMRIIYSETKTSLASYLTSLCAIIGGIFTVASVIDGSIQHMLKIRFLV</sequence>
<evidence type="ECO:0000256" key="1">
    <source>
        <dbReference type="ARBA" id="ARBA00004141"/>
    </source>
</evidence>
<dbReference type="GeneID" id="93607687"/>
<evidence type="ECO:0000256" key="5">
    <source>
        <dbReference type="ARBA" id="ARBA00023136"/>
    </source>
</evidence>
<gene>
    <name evidence="9" type="ORF">RO3G_00715</name>
</gene>
<evidence type="ECO:0000256" key="2">
    <source>
        <dbReference type="ARBA" id="ARBA00005648"/>
    </source>
</evidence>
<evidence type="ECO:0000313" key="10">
    <source>
        <dbReference type="Proteomes" id="UP000009138"/>
    </source>
</evidence>
<keyword evidence="4 6" id="KW-1133">Transmembrane helix</keyword>
<comment type="subcellular location">
    <subcellularLocation>
        <location evidence="1">Membrane</location>
        <topology evidence="1">Multi-pass membrane protein</topology>
    </subcellularLocation>
</comment>
<dbReference type="PANTHER" id="PTHR10984:SF25">
    <property type="entry name" value="ENDOPLASMIC RETICULUM-GOLGI INTERMEDIATE COMPARTMENT PROTEIN 3"/>
    <property type="match status" value="1"/>
</dbReference>
<dbReference type="OrthoDB" id="270930at2759"/>
<dbReference type="InterPro" id="IPR045888">
    <property type="entry name" value="Erv"/>
</dbReference>
<evidence type="ECO:0000259" key="7">
    <source>
        <dbReference type="Pfam" id="PF07970"/>
    </source>
</evidence>
<keyword evidence="5 6" id="KW-0472">Membrane</keyword>
<dbReference type="VEuPathDB" id="FungiDB:RO3G_00715"/>
<dbReference type="GO" id="GO:0006890">
    <property type="term" value="P:retrograde vesicle-mediated transport, Golgi to endoplasmic reticulum"/>
    <property type="evidence" value="ECO:0007669"/>
    <property type="project" value="TreeGrafter"/>
</dbReference>
<dbReference type="Proteomes" id="UP000009138">
    <property type="component" value="Unassembled WGS sequence"/>
</dbReference>
<dbReference type="OMA" id="GPTHGMY"/>
<dbReference type="GO" id="GO:0005789">
    <property type="term" value="C:endoplasmic reticulum membrane"/>
    <property type="evidence" value="ECO:0007669"/>
    <property type="project" value="TreeGrafter"/>
</dbReference>
<feature type="transmembrane region" description="Helical" evidence="6">
    <location>
        <begin position="373"/>
        <end position="394"/>
    </location>
</feature>
<dbReference type="InterPro" id="IPR012936">
    <property type="entry name" value="Erv_C"/>
</dbReference>
<dbReference type="eggNOG" id="KOG2667">
    <property type="taxonomic scope" value="Eukaryota"/>
</dbReference>
<protein>
    <recommendedName>
        <fullName evidence="11">Endoplasmic reticulum vesicle transporter C-terminal domain-containing protein</fullName>
    </recommendedName>
</protein>
<dbReference type="GO" id="GO:0000139">
    <property type="term" value="C:Golgi membrane"/>
    <property type="evidence" value="ECO:0007669"/>
    <property type="project" value="TreeGrafter"/>
</dbReference>
<dbReference type="EMBL" id="CH476732">
    <property type="protein sequence ID" value="EIE76011.1"/>
    <property type="molecule type" value="Genomic_DNA"/>
</dbReference>
<dbReference type="InParanoid" id="I1BII1"/>
<comment type="similarity">
    <text evidence="2">Belongs to the ERGIC family.</text>
</comment>
<dbReference type="GO" id="GO:0030134">
    <property type="term" value="C:COPII-coated ER to Golgi transport vesicle"/>
    <property type="evidence" value="ECO:0007669"/>
    <property type="project" value="TreeGrafter"/>
</dbReference>
<feature type="domain" description="Endoplasmic reticulum vesicle transporter C-terminal" evidence="7">
    <location>
        <begin position="169"/>
        <end position="395"/>
    </location>
</feature>
<dbReference type="STRING" id="246409.I1BII1"/>
<reference evidence="9 10" key="1">
    <citation type="journal article" date="2009" name="PLoS Genet.">
        <title>Genomic analysis of the basal lineage fungus Rhizopus oryzae reveals a whole-genome duplication.</title>
        <authorList>
            <person name="Ma L.-J."/>
            <person name="Ibrahim A.S."/>
            <person name="Skory C."/>
            <person name="Grabherr M.G."/>
            <person name="Burger G."/>
            <person name="Butler M."/>
            <person name="Elias M."/>
            <person name="Idnurm A."/>
            <person name="Lang B.F."/>
            <person name="Sone T."/>
            <person name="Abe A."/>
            <person name="Calvo S.E."/>
            <person name="Corrochano L.M."/>
            <person name="Engels R."/>
            <person name="Fu J."/>
            <person name="Hansberg W."/>
            <person name="Kim J.-M."/>
            <person name="Kodira C.D."/>
            <person name="Koehrsen M.J."/>
            <person name="Liu B."/>
            <person name="Miranda-Saavedra D."/>
            <person name="O'Leary S."/>
            <person name="Ortiz-Castellanos L."/>
            <person name="Poulter R."/>
            <person name="Rodriguez-Romero J."/>
            <person name="Ruiz-Herrera J."/>
            <person name="Shen Y.-Q."/>
            <person name="Zeng Q."/>
            <person name="Galagan J."/>
            <person name="Birren B.W."/>
            <person name="Cuomo C.A."/>
            <person name="Wickes B.L."/>
        </authorList>
    </citation>
    <scope>NUCLEOTIDE SEQUENCE [LARGE SCALE GENOMIC DNA]</scope>
    <source>
        <strain evidence="10">RA 99-880 / ATCC MYA-4621 / FGSC 9543 / NRRL 43880</strain>
    </source>
</reference>
<evidence type="ECO:0008006" key="11">
    <source>
        <dbReference type="Google" id="ProtNLM"/>
    </source>
</evidence>